<dbReference type="SUPFAM" id="SSF56300">
    <property type="entry name" value="Metallo-dependent phosphatases"/>
    <property type="match status" value="1"/>
</dbReference>
<dbReference type="Gene3D" id="3.60.21.10">
    <property type="match status" value="1"/>
</dbReference>
<dbReference type="EMBL" id="SNRW01001201">
    <property type="protein sequence ID" value="KAA6397344.1"/>
    <property type="molecule type" value="Genomic_DNA"/>
</dbReference>
<dbReference type="PANTHER" id="PTHR14795:SF0">
    <property type="entry name" value="TRANSMEMBRANE PROTEIN 62"/>
    <property type="match status" value="1"/>
</dbReference>
<keyword evidence="1" id="KW-0472">Membrane</keyword>
<dbReference type="OrthoDB" id="27234at2759"/>
<evidence type="ECO:0008006" key="4">
    <source>
        <dbReference type="Google" id="ProtNLM"/>
    </source>
</evidence>
<dbReference type="InterPro" id="IPR029052">
    <property type="entry name" value="Metallo-depent_PP-like"/>
</dbReference>
<feature type="transmembrane region" description="Helical" evidence="1">
    <location>
        <begin position="7"/>
        <end position="27"/>
    </location>
</feature>
<reference evidence="2 3" key="1">
    <citation type="submission" date="2019-03" db="EMBL/GenBank/DDBJ databases">
        <title>Single cell metagenomics reveals metabolic interactions within the superorganism composed of flagellate Streblomastix strix and complex community of Bacteroidetes bacteria on its surface.</title>
        <authorList>
            <person name="Treitli S.C."/>
            <person name="Kolisko M."/>
            <person name="Husnik F."/>
            <person name="Keeling P."/>
            <person name="Hampl V."/>
        </authorList>
    </citation>
    <scope>NUCLEOTIDE SEQUENCE [LARGE SCALE GENOMIC DNA]</scope>
    <source>
        <strain evidence="2">ST1C</strain>
    </source>
</reference>
<keyword evidence="1" id="KW-1133">Transmembrane helix</keyword>
<organism evidence="2 3">
    <name type="scientific">Streblomastix strix</name>
    <dbReference type="NCBI Taxonomy" id="222440"/>
    <lineage>
        <taxon>Eukaryota</taxon>
        <taxon>Metamonada</taxon>
        <taxon>Preaxostyla</taxon>
        <taxon>Oxymonadida</taxon>
        <taxon>Streblomastigidae</taxon>
        <taxon>Streblomastix</taxon>
    </lineage>
</organism>
<dbReference type="PANTHER" id="PTHR14795">
    <property type="entry name" value="HELICASE RELATED"/>
    <property type="match status" value="1"/>
</dbReference>
<evidence type="ECO:0000256" key="1">
    <source>
        <dbReference type="SAM" id="Phobius"/>
    </source>
</evidence>
<accession>A0A5J4WQK4</accession>
<keyword evidence="1" id="KW-0812">Transmembrane</keyword>
<dbReference type="Proteomes" id="UP000324800">
    <property type="component" value="Unassembled WGS sequence"/>
</dbReference>
<feature type="non-terminal residue" evidence="2">
    <location>
        <position position="460"/>
    </location>
</feature>
<name>A0A5J4WQK4_9EUKA</name>
<comment type="caution">
    <text evidence="2">The sequence shown here is derived from an EMBL/GenBank/DDBJ whole genome shotgun (WGS) entry which is preliminary data.</text>
</comment>
<sequence length="460" mass="53178">MLCLINFFGAGIVLFSFILSGLLPQYWNRHESFPLPTVLSWINTPVLDNSTDGIAIFAHVSDIHTGLTKYLTQNTSFIKNIVKPIRIFNTGDLTNQEFNCSQYSLCIREDQWIMYQQQLMDADLYGCDKVIDMKGNHDNLGVGYQNDENNLFYKYASCRNEFDSGVLLHNETIQHINGEIKPYYFLFIDSTSHPGSYPPFNSVGDLITSYQQEDQNRKQKIEDILFEQKEMNQINETDPLKIPMLFILSHFSMNTLSSSSQQFFSEIGKRLDPYLDDDISYNENKFHGNITFNKNRKPQYNFHSYIFGHLHRNEIYQTHFGRPGGNIGFQGKKQSISRDYHRIGSASWRDQGAFNIFAIDNGVVTWKQIFVPLFDGPAVPIIPYYNKNSLIINNNENYQSDNGVINNSNEYLDRKKILPIANDTRYPQYYSPSFKENGQKRVWIIPTNPPSALQTSSRIP</sequence>
<evidence type="ECO:0000313" key="2">
    <source>
        <dbReference type="EMBL" id="KAA6397344.1"/>
    </source>
</evidence>
<protein>
    <recommendedName>
        <fullName evidence="4">Calcineurin-like phosphoesterase domain-containing protein</fullName>
    </recommendedName>
</protein>
<proteinExistence type="predicted"/>
<gene>
    <name evidence="2" type="ORF">EZS28_007126</name>
</gene>
<evidence type="ECO:0000313" key="3">
    <source>
        <dbReference type="Proteomes" id="UP000324800"/>
    </source>
</evidence>
<dbReference type="AlphaFoldDB" id="A0A5J4WQK4"/>